<organism evidence="2 3">
    <name type="scientific">Nyctibius bracteatus</name>
    <name type="common">Rufous potoo</name>
    <dbReference type="NCBI Taxonomy" id="48426"/>
    <lineage>
        <taxon>Eukaryota</taxon>
        <taxon>Metazoa</taxon>
        <taxon>Chordata</taxon>
        <taxon>Craniata</taxon>
        <taxon>Vertebrata</taxon>
        <taxon>Euteleostomi</taxon>
        <taxon>Archelosauria</taxon>
        <taxon>Archosauria</taxon>
        <taxon>Dinosauria</taxon>
        <taxon>Saurischia</taxon>
        <taxon>Theropoda</taxon>
        <taxon>Coelurosauria</taxon>
        <taxon>Aves</taxon>
        <taxon>Neognathae</taxon>
        <taxon>Neoaves</taxon>
        <taxon>Strisores</taxon>
        <taxon>Caprimulgiformes</taxon>
        <taxon>Nyctibiidae</taxon>
        <taxon>Nyctibius</taxon>
    </lineage>
</organism>
<feature type="non-terminal residue" evidence="2">
    <location>
        <position position="275"/>
    </location>
</feature>
<dbReference type="Gene3D" id="1.10.340.70">
    <property type="match status" value="1"/>
</dbReference>
<dbReference type="Gene3D" id="3.30.420.10">
    <property type="entry name" value="Ribonuclease H-like superfamily/Ribonuclease H"/>
    <property type="match status" value="1"/>
</dbReference>
<name>A0A7K8TIW0_9AVES</name>
<feature type="non-terminal residue" evidence="2">
    <location>
        <position position="1"/>
    </location>
</feature>
<dbReference type="Proteomes" id="UP000538472">
    <property type="component" value="Unassembled WGS sequence"/>
</dbReference>
<dbReference type="PANTHER" id="PTHR37984">
    <property type="entry name" value="PROTEIN CBG26694"/>
    <property type="match status" value="1"/>
</dbReference>
<keyword evidence="3" id="KW-1185">Reference proteome</keyword>
<reference evidence="2 3" key="1">
    <citation type="submission" date="2019-09" db="EMBL/GenBank/DDBJ databases">
        <title>Bird 10,000 Genomes (B10K) Project - Family phase.</title>
        <authorList>
            <person name="Zhang G."/>
        </authorList>
    </citation>
    <scope>NUCLEOTIDE SEQUENCE [LARGE SCALE GENOMIC DNA]</scope>
    <source>
        <strain evidence="2">B10K-CU-031-10</strain>
        <tissue evidence="2">Muscle</tissue>
    </source>
</reference>
<dbReference type="InterPro" id="IPR001584">
    <property type="entry name" value="Integrase_cat-core"/>
</dbReference>
<dbReference type="InterPro" id="IPR012337">
    <property type="entry name" value="RNaseH-like_sf"/>
</dbReference>
<dbReference type="PROSITE" id="PS50994">
    <property type="entry name" value="INTEGRASE"/>
    <property type="match status" value="1"/>
</dbReference>
<dbReference type="GO" id="GO:0015074">
    <property type="term" value="P:DNA integration"/>
    <property type="evidence" value="ECO:0007669"/>
    <property type="project" value="InterPro"/>
</dbReference>
<dbReference type="SUPFAM" id="SSF53098">
    <property type="entry name" value="Ribonuclease H-like"/>
    <property type="match status" value="1"/>
</dbReference>
<dbReference type="InterPro" id="IPR050951">
    <property type="entry name" value="Retrovirus_Pol_polyprotein"/>
</dbReference>
<evidence type="ECO:0000313" key="3">
    <source>
        <dbReference type="Proteomes" id="UP000538472"/>
    </source>
</evidence>
<dbReference type="AlphaFoldDB" id="A0A7K8TIW0"/>
<feature type="domain" description="Integrase catalytic" evidence="1">
    <location>
        <begin position="57"/>
        <end position="214"/>
    </location>
</feature>
<sequence length="275" mass="31829">LRYHTHWGTQALCDQFLRDYGYIGIFEIAKQVTNRCLTCQKVNKKVMRRTPPGGRSIASRPFENIQIDFTELPKVNRWKYLLVIVDQLTHWVEATPVARAAANVVAKVLLEEIIPRYGLVNSINSDRGTHFSSRVIQTVTANLGIKWELHTPWHPQSSGRVERMNQTIKQTLTKLMLETQLSWVKCLPLALLRIRTKPRTDTGLSPYEMLFGMPYLATNRGQDTYGIDKNIRTYVQTMAKRLQYMREQGMIAQSTSLNFKIHQLNPGDWVLIKTW</sequence>
<protein>
    <submittedName>
        <fullName evidence="2">POL4 protein</fullName>
    </submittedName>
</protein>
<accession>A0A7K8TIW0</accession>
<dbReference type="EMBL" id="VWZB01008401">
    <property type="protein sequence ID" value="NXF42267.1"/>
    <property type="molecule type" value="Genomic_DNA"/>
</dbReference>
<comment type="caution">
    <text evidence="2">The sequence shown here is derived from an EMBL/GenBank/DDBJ whole genome shotgun (WGS) entry which is preliminary data.</text>
</comment>
<dbReference type="Pfam" id="PF00665">
    <property type="entry name" value="rve"/>
    <property type="match status" value="1"/>
</dbReference>
<dbReference type="PANTHER" id="PTHR37984:SF5">
    <property type="entry name" value="PROTEIN NYNRIN-LIKE"/>
    <property type="match status" value="1"/>
</dbReference>
<gene>
    <name evidence="2" type="primary">Pol_4</name>
    <name evidence="2" type="ORF">NYCBRA_R15835</name>
</gene>
<evidence type="ECO:0000259" key="1">
    <source>
        <dbReference type="PROSITE" id="PS50994"/>
    </source>
</evidence>
<dbReference type="GO" id="GO:0003676">
    <property type="term" value="F:nucleic acid binding"/>
    <property type="evidence" value="ECO:0007669"/>
    <property type="project" value="InterPro"/>
</dbReference>
<proteinExistence type="predicted"/>
<dbReference type="InterPro" id="IPR036397">
    <property type="entry name" value="RNaseH_sf"/>
</dbReference>
<evidence type="ECO:0000313" key="2">
    <source>
        <dbReference type="EMBL" id="NXF42267.1"/>
    </source>
</evidence>